<sequence length="250" mass="27919">MIAKNPIPRRVAITRNYKLDGAWGQEMLDSFTDLIHAADKDALVQHFQPIDGGELPDASNFDLVILTGGTYDLTQPDFEAWVAHLLDWVRDVVSSHPKTKLLGICWGHQAISYALGGKIAYRGGGTLVDVVEIPLTETGRKFFTDFSSLSDMKAQRLHKFHKRIVVEPPRGFRYLAEDHEISMSDSDQVMTFQGHPEMTAKIAQGIIGGQDTSYLADPTPEGIAQLNRNLEKDEDGKEAFSRVMSWAFEN</sequence>
<dbReference type="VEuPathDB" id="FungiDB:PV08_02404"/>
<dbReference type="PANTHER" id="PTHR42695:SF5">
    <property type="entry name" value="GLUTAMINE AMIDOTRANSFERASE YLR126C-RELATED"/>
    <property type="match status" value="1"/>
</dbReference>
<evidence type="ECO:0000259" key="1">
    <source>
        <dbReference type="Pfam" id="PF00117"/>
    </source>
</evidence>
<dbReference type="STRING" id="91928.A0A0D1YSA4"/>
<dbReference type="InterPro" id="IPR017926">
    <property type="entry name" value="GATASE"/>
</dbReference>
<dbReference type="Pfam" id="PF00117">
    <property type="entry name" value="GATase"/>
    <property type="match status" value="1"/>
</dbReference>
<gene>
    <name evidence="2" type="ORF">PV08_02404</name>
</gene>
<dbReference type="AlphaFoldDB" id="A0A0D1YSA4"/>
<dbReference type="PANTHER" id="PTHR42695">
    <property type="entry name" value="GLUTAMINE AMIDOTRANSFERASE YLR126C-RELATED"/>
    <property type="match status" value="1"/>
</dbReference>
<dbReference type="RefSeq" id="XP_016238332.1">
    <property type="nucleotide sequence ID" value="XM_016376762.1"/>
</dbReference>
<dbReference type="Gene3D" id="3.40.50.880">
    <property type="match status" value="1"/>
</dbReference>
<dbReference type="GO" id="GO:0005829">
    <property type="term" value="C:cytosol"/>
    <property type="evidence" value="ECO:0007669"/>
    <property type="project" value="TreeGrafter"/>
</dbReference>
<organism evidence="2 3">
    <name type="scientific">Exophiala spinifera</name>
    <dbReference type="NCBI Taxonomy" id="91928"/>
    <lineage>
        <taxon>Eukaryota</taxon>
        <taxon>Fungi</taxon>
        <taxon>Dikarya</taxon>
        <taxon>Ascomycota</taxon>
        <taxon>Pezizomycotina</taxon>
        <taxon>Eurotiomycetes</taxon>
        <taxon>Chaetothyriomycetidae</taxon>
        <taxon>Chaetothyriales</taxon>
        <taxon>Herpotrichiellaceae</taxon>
        <taxon>Exophiala</taxon>
    </lineage>
</organism>
<dbReference type="InterPro" id="IPR044992">
    <property type="entry name" value="ChyE-like"/>
</dbReference>
<reference evidence="2 3" key="1">
    <citation type="submission" date="2015-01" db="EMBL/GenBank/DDBJ databases">
        <title>The Genome Sequence of Exophiala spinifera CBS89968.</title>
        <authorList>
            <consortium name="The Broad Institute Genomics Platform"/>
            <person name="Cuomo C."/>
            <person name="de Hoog S."/>
            <person name="Gorbushina A."/>
            <person name="Stielow B."/>
            <person name="Teixiera M."/>
            <person name="Abouelleil A."/>
            <person name="Chapman S.B."/>
            <person name="Priest M."/>
            <person name="Young S.K."/>
            <person name="Wortman J."/>
            <person name="Nusbaum C."/>
            <person name="Birren B."/>
        </authorList>
    </citation>
    <scope>NUCLEOTIDE SEQUENCE [LARGE SCALE GENOMIC DNA]</scope>
    <source>
        <strain evidence="2 3">CBS 89968</strain>
    </source>
</reference>
<evidence type="ECO:0000313" key="2">
    <source>
        <dbReference type="EMBL" id="KIW18116.1"/>
    </source>
</evidence>
<proteinExistence type="predicted"/>
<dbReference type="GeneID" id="27329487"/>
<dbReference type="Proteomes" id="UP000053328">
    <property type="component" value="Unassembled WGS sequence"/>
</dbReference>
<protein>
    <recommendedName>
        <fullName evidence="1">Glutamine amidotransferase domain-containing protein</fullName>
    </recommendedName>
</protein>
<dbReference type="GO" id="GO:0005634">
    <property type="term" value="C:nucleus"/>
    <property type="evidence" value="ECO:0007669"/>
    <property type="project" value="TreeGrafter"/>
</dbReference>
<feature type="domain" description="Glutamine amidotransferase" evidence="1">
    <location>
        <begin position="57"/>
        <end position="201"/>
    </location>
</feature>
<keyword evidence="3" id="KW-1185">Reference proteome</keyword>
<dbReference type="SUPFAM" id="SSF52317">
    <property type="entry name" value="Class I glutamine amidotransferase-like"/>
    <property type="match status" value="1"/>
</dbReference>
<accession>A0A0D1YSA4</accession>
<name>A0A0D1YSA4_9EURO</name>
<dbReference type="InterPro" id="IPR029062">
    <property type="entry name" value="Class_I_gatase-like"/>
</dbReference>
<dbReference type="EMBL" id="KN847493">
    <property type="protein sequence ID" value="KIW18116.1"/>
    <property type="molecule type" value="Genomic_DNA"/>
</dbReference>
<evidence type="ECO:0000313" key="3">
    <source>
        <dbReference type="Proteomes" id="UP000053328"/>
    </source>
</evidence>
<dbReference type="HOGENOM" id="CLU_054974_0_0_1"/>
<dbReference type="OrthoDB" id="92161at2759"/>